<evidence type="ECO:0000313" key="2">
    <source>
        <dbReference type="WBParaSite" id="Hba_04398"/>
    </source>
</evidence>
<dbReference type="Proteomes" id="UP000095283">
    <property type="component" value="Unplaced"/>
</dbReference>
<name>A0A1I7WHC2_HETBA</name>
<sequence length="45" mass="5183">MGEFHRCLSAKSHKWADLEGAPMSTKHSWKYGNDESCKLRAIMLM</sequence>
<proteinExistence type="predicted"/>
<accession>A0A1I7WHC2</accession>
<keyword evidence="1" id="KW-1185">Reference proteome</keyword>
<organism evidence="1 2">
    <name type="scientific">Heterorhabditis bacteriophora</name>
    <name type="common">Entomopathogenic nematode worm</name>
    <dbReference type="NCBI Taxonomy" id="37862"/>
    <lineage>
        <taxon>Eukaryota</taxon>
        <taxon>Metazoa</taxon>
        <taxon>Ecdysozoa</taxon>
        <taxon>Nematoda</taxon>
        <taxon>Chromadorea</taxon>
        <taxon>Rhabditida</taxon>
        <taxon>Rhabditina</taxon>
        <taxon>Rhabditomorpha</taxon>
        <taxon>Strongyloidea</taxon>
        <taxon>Heterorhabditidae</taxon>
        <taxon>Heterorhabditis</taxon>
    </lineage>
</organism>
<protein>
    <submittedName>
        <fullName evidence="2">Uncharacterized protein</fullName>
    </submittedName>
</protein>
<evidence type="ECO:0000313" key="1">
    <source>
        <dbReference type="Proteomes" id="UP000095283"/>
    </source>
</evidence>
<reference evidence="2" key="1">
    <citation type="submission" date="2016-11" db="UniProtKB">
        <authorList>
            <consortium name="WormBaseParasite"/>
        </authorList>
    </citation>
    <scope>IDENTIFICATION</scope>
</reference>
<dbReference type="AlphaFoldDB" id="A0A1I7WHC2"/>
<dbReference type="WBParaSite" id="Hba_04398">
    <property type="protein sequence ID" value="Hba_04398"/>
    <property type="gene ID" value="Hba_04398"/>
</dbReference>